<reference evidence="6 7" key="1">
    <citation type="submission" date="2018-03" db="EMBL/GenBank/DDBJ databases">
        <title>Cross-interface Injection: A General Nanoliter Liquid Handling Method Applied to Single Cells Genome Amplification Automated Nanoliter Liquid Handling Applied to Single Cell Multiple Displacement Amplification.</title>
        <authorList>
            <person name="Yun J."/>
            <person name="Xu P."/>
            <person name="Xu J."/>
            <person name="Dai X."/>
            <person name="Wang Y."/>
            <person name="Zheng X."/>
            <person name="Cao C."/>
            <person name="Yi Q."/>
            <person name="Zhu Y."/>
            <person name="Wang L."/>
            <person name="Dong Z."/>
            <person name="Huang Y."/>
            <person name="Huang L."/>
            <person name="Du W."/>
        </authorList>
    </citation>
    <scope>NUCLEOTIDE SEQUENCE [LARGE SCALE GENOMIC DNA]</scope>
    <source>
        <strain evidence="6 7">Z-D1-2</strain>
    </source>
</reference>
<comment type="catalytic activity">
    <reaction evidence="1">
        <text>ATP + protein L-histidine = ADP + protein N-phospho-L-histidine.</text>
        <dbReference type="EC" id="2.7.13.3"/>
    </reaction>
</comment>
<dbReference type="InterPro" id="IPR018490">
    <property type="entry name" value="cNMP-bd_dom_sf"/>
</dbReference>
<dbReference type="SMART" id="SM00387">
    <property type="entry name" value="HATPase_c"/>
    <property type="match status" value="1"/>
</dbReference>
<dbReference type="InterPro" id="IPR014710">
    <property type="entry name" value="RmlC-like_jellyroll"/>
</dbReference>
<keyword evidence="3" id="KW-0597">Phosphoprotein</keyword>
<feature type="domain" description="Cyclic nucleotide-binding" evidence="4">
    <location>
        <begin position="21"/>
        <end position="140"/>
    </location>
</feature>
<sequence>MKKCNTMKKEEILVRLQEFELFKGVPSEQLEWFTEHSELHFYEEGDTIFKPGDAIDEILIIIEGAFRLLSISNQQEREIATKIKGEVSGFLPFSRAKNASGVGRVIEKTIILGLNRSYEREMLRDHYELCQVLVHEMTSRVREFTGFQKQTEKMAALGKLSAGLAHELNNPASAIVRSAGELKKHLSLQPKKFKQVIKIKLTEELTDRITDLLFDKIQSPSAPKSLMKRKDLEDDLSFLLEDLQVDDAMELAENLADYGFEEKDIQSLAEQVKPEDIGAILHWMSDNLAIEKMVGDIQKSSERISTLVNSVKVYTHMDQGQEKSEVDLHEGIRNTLNILNHKIKSSGTKIKLDFDEEIPAVCLFVSEINQVWTNLLDNAIDAVAGSDDPGIILRTRQKGKDVQVCIIDNGKGVPDEIAARIWEPFFTTKEMGKGTGLGLELVKDIVEKHHGTIKLKSQPGSTTFELCLPIA</sequence>
<dbReference type="InterPro" id="IPR004358">
    <property type="entry name" value="Sig_transdc_His_kin-like_C"/>
</dbReference>
<dbReference type="SUPFAM" id="SSF47384">
    <property type="entry name" value="Homodimeric domain of signal transducing histidine kinase"/>
    <property type="match status" value="1"/>
</dbReference>
<dbReference type="Proteomes" id="UP000240608">
    <property type="component" value="Unassembled WGS sequence"/>
</dbReference>
<dbReference type="InterPro" id="IPR036890">
    <property type="entry name" value="HATPase_C_sf"/>
</dbReference>
<dbReference type="SUPFAM" id="SSF51206">
    <property type="entry name" value="cAMP-binding domain-like"/>
    <property type="match status" value="1"/>
</dbReference>
<organism evidence="6 7">
    <name type="scientific">Marivirga lumbricoides</name>
    <dbReference type="NCBI Taxonomy" id="1046115"/>
    <lineage>
        <taxon>Bacteria</taxon>
        <taxon>Pseudomonadati</taxon>
        <taxon>Bacteroidota</taxon>
        <taxon>Cytophagia</taxon>
        <taxon>Cytophagales</taxon>
        <taxon>Marivirgaceae</taxon>
        <taxon>Marivirga</taxon>
    </lineage>
</organism>
<dbReference type="PRINTS" id="PR00344">
    <property type="entry name" value="BCTRLSENSOR"/>
</dbReference>
<dbReference type="InterPro" id="IPR005467">
    <property type="entry name" value="His_kinase_dom"/>
</dbReference>
<evidence type="ECO:0000313" key="7">
    <source>
        <dbReference type="Proteomes" id="UP000240608"/>
    </source>
</evidence>
<name>A0A2T4DR17_9BACT</name>
<evidence type="ECO:0000259" key="4">
    <source>
        <dbReference type="PROSITE" id="PS50042"/>
    </source>
</evidence>
<dbReference type="Pfam" id="PF00027">
    <property type="entry name" value="cNMP_binding"/>
    <property type="match status" value="1"/>
</dbReference>
<dbReference type="SMART" id="SM00100">
    <property type="entry name" value="cNMP"/>
    <property type="match status" value="1"/>
</dbReference>
<protein>
    <recommendedName>
        <fullName evidence="2">histidine kinase</fullName>
        <ecNumber evidence="2">2.7.13.3</ecNumber>
    </recommendedName>
</protein>
<dbReference type="PANTHER" id="PTHR43065:SF48">
    <property type="entry name" value="HISTIDINE KINASE"/>
    <property type="match status" value="1"/>
</dbReference>
<dbReference type="CDD" id="cd00082">
    <property type="entry name" value="HisKA"/>
    <property type="match status" value="1"/>
</dbReference>
<dbReference type="Pfam" id="PF02518">
    <property type="entry name" value="HATPase_c"/>
    <property type="match status" value="1"/>
</dbReference>
<evidence type="ECO:0000259" key="5">
    <source>
        <dbReference type="PROSITE" id="PS50109"/>
    </source>
</evidence>
<comment type="caution">
    <text evidence="6">The sequence shown here is derived from an EMBL/GenBank/DDBJ whole genome shotgun (WGS) entry which is preliminary data.</text>
</comment>
<dbReference type="SUPFAM" id="SSF55874">
    <property type="entry name" value="ATPase domain of HSP90 chaperone/DNA topoisomerase II/histidine kinase"/>
    <property type="match status" value="1"/>
</dbReference>
<dbReference type="PROSITE" id="PS50042">
    <property type="entry name" value="CNMP_BINDING_3"/>
    <property type="match status" value="1"/>
</dbReference>
<evidence type="ECO:0000256" key="1">
    <source>
        <dbReference type="ARBA" id="ARBA00000085"/>
    </source>
</evidence>
<dbReference type="InterPro" id="IPR003594">
    <property type="entry name" value="HATPase_dom"/>
</dbReference>
<evidence type="ECO:0000256" key="2">
    <source>
        <dbReference type="ARBA" id="ARBA00012438"/>
    </source>
</evidence>
<dbReference type="PANTHER" id="PTHR43065">
    <property type="entry name" value="SENSOR HISTIDINE KINASE"/>
    <property type="match status" value="1"/>
</dbReference>
<dbReference type="InterPro" id="IPR036097">
    <property type="entry name" value="HisK_dim/P_sf"/>
</dbReference>
<dbReference type="GO" id="GO:0000155">
    <property type="term" value="F:phosphorelay sensor kinase activity"/>
    <property type="evidence" value="ECO:0007669"/>
    <property type="project" value="InterPro"/>
</dbReference>
<proteinExistence type="predicted"/>
<dbReference type="EC" id="2.7.13.3" evidence="2"/>
<dbReference type="Gene3D" id="3.30.565.10">
    <property type="entry name" value="Histidine kinase-like ATPase, C-terminal domain"/>
    <property type="match status" value="1"/>
</dbReference>
<dbReference type="Gene3D" id="1.10.287.130">
    <property type="match status" value="1"/>
</dbReference>
<gene>
    <name evidence="6" type="ORF">C9994_08160</name>
</gene>
<accession>A0A2T4DR17</accession>
<dbReference type="InterPro" id="IPR003661">
    <property type="entry name" value="HisK_dim/P_dom"/>
</dbReference>
<feature type="domain" description="Histidine kinase" evidence="5">
    <location>
        <begin position="297"/>
        <end position="471"/>
    </location>
</feature>
<dbReference type="InterPro" id="IPR000595">
    <property type="entry name" value="cNMP-bd_dom"/>
</dbReference>
<dbReference type="PROSITE" id="PS50109">
    <property type="entry name" value="HIS_KIN"/>
    <property type="match status" value="1"/>
</dbReference>
<dbReference type="EMBL" id="PYVU01000059">
    <property type="protein sequence ID" value="PTB96259.1"/>
    <property type="molecule type" value="Genomic_DNA"/>
</dbReference>
<evidence type="ECO:0000313" key="6">
    <source>
        <dbReference type="EMBL" id="PTB96259.1"/>
    </source>
</evidence>
<evidence type="ECO:0000256" key="3">
    <source>
        <dbReference type="ARBA" id="ARBA00022553"/>
    </source>
</evidence>
<dbReference type="Gene3D" id="2.60.120.10">
    <property type="entry name" value="Jelly Rolls"/>
    <property type="match status" value="1"/>
</dbReference>
<dbReference type="AlphaFoldDB" id="A0A2T4DR17"/>
<dbReference type="CDD" id="cd00038">
    <property type="entry name" value="CAP_ED"/>
    <property type="match status" value="1"/>
</dbReference>